<dbReference type="InterPro" id="IPR007367">
    <property type="entry name" value="DUF433"/>
</dbReference>
<dbReference type="InterPro" id="IPR009057">
    <property type="entry name" value="Homeodomain-like_sf"/>
</dbReference>
<dbReference type="AlphaFoldDB" id="A0A6J4VXP0"/>
<evidence type="ECO:0008006" key="2">
    <source>
        <dbReference type="Google" id="ProtNLM"/>
    </source>
</evidence>
<dbReference type="Gene3D" id="1.10.10.10">
    <property type="entry name" value="Winged helix-like DNA-binding domain superfamily/Winged helix DNA-binding domain"/>
    <property type="match status" value="1"/>
</dbReference>
<evidence type="ECO:0000313" key="1">
    <source>
        <dbReference type="EMBL" id="CAA9586359.1"/>
    </source>
</evidence>
<dbReference type="SUPFAM" id="SSF46689">
    <property type="entry name" value="Homeodomain-like"/>
    <property type="match status" value="1"/>
</dbReference>
<gene>
    <name evidence="1" type="ORF">AVDCRST_MAG88-4004</name>
</gene>
<sequence>MSATLTAFELPLRLDAQGTIRVGRSRVTLDTVIEAYQRGARPEVIAQQFPAVTLAEVYATIAYYLQHQPELDAYLRERAEAAAPLVAELAERTNPVGTRARLRARLADTPHGD</sequence>
<dbReference type="Pfam" id="PF04255">
    <property type="entry name" value="DUF433"/>
    <property type="match status" value="1"/>
</dbReference>
<dbReference type="EMBL" id="CADCWM010000988">
    <property type="protein sequence ID" value="CAA9586359.1"/>
    <property type="molecule type" value="Genomic_DNA"/>
</dbReference>
<accession>A0A6J4VXP0</accession>
<proteinExistence type="predicted"/>
<dbReference type="InterPro" id="IPR036388">
    <property type="entry name" value="WH-like_DNA-bd_sf"/>
</dbReference>
<name>A0A6J4VXP0_9BACT</name>
<organism evidence="1">
    <name type="scientific">uncultured Thermomicrobiales bacterium</name>
    <dbReference type="NCBI Taxonomy" id="1645740"/>
    <lineage>
        <taxon>Bacteria</taxon>
        <taxon>Pseudomonadati</taxon>
        <taxon>Thermomicrobiota</taxon>
        <taxon>Thermomicrobia</taxon>
        <taxon>Thermomicrobiales</taxon>
        <taxon>environmental samples</taxon>
    </lineage>
</organism>
<reference evidence="1" key="1">
    <citation type="submission" date="2020-02" db="EMBL/GenBank/DDBJ databases">
        <authorList>
            <person name="Meier V. D."/>
        </authorList>
    </citation>
    <scope>NUCLEOTIDE SEQUENCE</scope>
    <source>
        <strain evidence="1">AVDCRST_MAG88</strain>
    </source>
</reference>
<protein>
    <recommendedName>
        <fullName evidence="2">DUF433 domain-containing protein</fullName>
    </recommendedName>
</protein>